<dbReference type="OrthoDB" id="662785at2"/>
<dbReference type="AlphaFoldDB" id="A0A4U1CH78"/>
<dbReference type="Proteomes" id="UP000309488">
    <property type="component" value="Unassembled WGS sequence"/>
</dbReference>
<protein>
    <recommendedName>
        <fullName evidence="4">DUF4843 domain-containing protein</fullName>
    </recommendedName>
</protein>
<accession>A0A4U1CH78</accession>
<reference evidence="2 3" key="1">
    <citation type="submission" date="2019-04" db="EMBL/GenBank/DDBJ databases">
        <title>Pedobacter sp. RP-3-22 sp. nov., isolated from Arctic soil.</title>
        <authorList>
            <person name="Dahal R.H."/>
            <person name="Kim D.-U."/>
        </authorList>
    </citation>
    <scope>NUCLEOTIDE SEQUENCE [LARGE SCALE GENOMIC DNA]</scope>
    <source>
        <strain evidence="2 3">RP-3-22</strain>
    </source>
</reference>
<gene>
    <name evidence="2" type="ORF">FA048_15740</name>
</gene>
<organism evidence="2 3">
    <name type="scientific">Pedobacter polaris</name>
    <dbReference type="NCBI Taxonomy" id="2571273"/>
    <lineage>
        <taxon>Bacteria</taxon>
        <taxon>Pseudomonadati</taxon>
        <taxon>Bacteroidota</taxon>
        <taxon>Sphingobacteriia</taxon>
        <taxon>Sphingobacteriales</taxon>
        <taxon>Sphingobacteriaceae</taxon>
        <taxon>Pedobacter</taxon>
    </lineage>
</organism>
<feature type="chain" id="PRO_5020542559" description="DUF4843 domain-containing protein" evidence="1">
    <location>
        <begin position="20"/>
        <end position="263"/>
    </location>
</feature>
<evidence type="ECO:0000256" key="1">
    <source>
        <dbReference type="SAM" id="SignalP"/>
    </source>
</evidence>
<feature type="signal peptide" evidence="1">
    <location>
        <begin position="1"/>
        <end position="19"/>
    </location>
</feature>
<dbReference type="EMBL" id="SWBR01000004">
    <property type="protein sequence ID" value="TKC06655.1"/>
    <property type="molecule type" value="Genomic_DNA"/>
</dbReference>
<sequence length="263" mass="29290">MKINKIYLGCLSMMLLALASCKKGDQNFFYKGDLLPITLTGFNGSSEELNVKVDTFKFAVPLQPNSSFVQSNSYEFRGTEDRVKLLVSEKKTGKVVMERELKKEDGPVKINFLYMDGKAIAMPAKPAIEDGKISLIYMFQPTVTKYTEPVDFVVGKYYVTPQVFEEIVRAKNVKPNEFSTPVTLPTFSVARQDYNGVMTSVSFVVRICKAGTNTLYTDGTTYTWNALSSTAPKPAASVASSKLYIFSELPSGNSMRFATRLEQ</sequence>
<comment type="caution">
    <text evidence="2">The sequence shown here is derived from an EMBL/GenBank/DDBJ whole genome shotgun (WGS) entry which is preliminary data.</text>
</comment>
<proteinExistence type="predicted"/>
<dbReference type="PROSITE" id="PS51257">
    <property type="entry name" value="PROKAR_LIPOPROTEIN"/>
    <property type="match status" value="1"/>
</dbReference>
<keyword evidence="3" id="KW-1185">Reference proteome</keyword>
<keyword evidence="1" id="KW-0732">Signal</keyword>
<name>A0A4U1CH78_9SPHI</name>
<evidence type="ECO:0008006" key="4">
    <source>
        <dbReference type="Google" id="ProtNLM"/>
    </source>
</evidence>
<dbReference type="RefSeq" id="WP_136842852.1">
    <property type="nucleotide sequence ID" value="NZ_SWBR01000004.1"/>
</dbReference>
<evidence type="ECO:0000313" key="2">
    <source>
        <dbReference type="EMBL" id="TKC06655.1"/>
    </source>
</evidence>
<evidence type="ECO:0000313" key="3">
    <source>
        <dbReference type="Proteomes" id="UP000309488"/>
    </source>
</evidence>